<feature type="transmembrane region" description="Helical" evidence="7">
    <location>
        <begin position="152"/>
        <end position="176"/>
    </location>
</feature>
<keyword evidence="3" id="KW-0813">Transport</keyword>
<proteinExistence type="inferred from homology"/>
<name>A0A0R2BA73_SECCO</name>
<dbReference type="GO" id="GO:0005886">
    <property type="term" value="C:plasma membrane"/>
    <property type="evidence" value="ECO:0007669"/>
    <property type="project" value="UniProtKB-SubCell"/>
</dbReference>
<dbReference type="GO" id="GO:0022857">
    <property type="term" value="F:transmembrane transporter activity"/>
    <property type="evidence" value="ECO:0007669"/>
    <property type="project" value="InterPro"/>
</dbReference>
<dbReference type="InterPro" id="IPR011701">
    <property type="entry name" value="MFS"/>
</dbReference>
<sequence length="396" mass="42387">MLFIIYLAFVSLGLPVALLGAAWPSMYPVFGVPVSFSGIVFMLIAIGTIASSLASNHLTNRFGTGRVTAVSVLVSALALFGFGFSQSFLTLCIWAVPYGLGAGGVDASINNYVALHYQSRHMSWLHGTWGIGASFGPVIMGQILSVSHNWHLGYVAVAMIQVVFAAVLVATLALWPTAREQRDFGTAKRLNLDLSEIIKLPNAWPMMVTFFCYCTLEQTTNLWASSYLVLRQGLSTKTAASLAGLFFLGITIGRFVSGFLTYKLNDTHLIWVGQTLVAIGIGLMTLPLGEAMAVAGLLFIGLGCAPMYPALLHSVPAVFGTDRSQSVIGVQMAGAYVGTCVMPAGFGLIVAQFNVALLPVFLGIVLVIMVVAHKRVVITLRTNQKGVKYVNQTNCH</sequence>
<accession>A0A0R2BA73</accession>
<feature type="domain" description="Major facilitator superfamily (MFS) profile" evidence="8">
    <location>
        <begin position="1"/>
        <end position="375"/>
    </location>
</feature>
<feature type="transmembrane region" description="Helical" evidence="7">
    <location>
        <begin position="95"/>
        <end position="115"/>
    </location>
</feature>
<keyword evidence="5 7" id="KW-1133">Transmembrane helix</keyword>
<dbReference type="EMBL" id="AYYR01000129">
    <property type="protein sequence ID" value="KRM73337.1"/>
    <property type="molecule type" value="Genomic_DNA"/>
</dbReference>
<evidence type="ECO:0000256" key="2">
    <source>
        <dbReference type="ARBA" id="ARBA00008335"/>
    </source>
</evidence>
<dbReference type="InterPro" id="IPR051788">
    <property type="entry name" value="MFS_Transporter"/>
</dbReference>
<reference evidence="9 10" key="1">
    <citation type="journal article" date="2015" name="Genome Announc.">
        <title>Expanding the biotechnology potential of lactobacilli through comparative genomics of 213 strains and associated genera.</title>
        <authorList>
            <person name="Sun Z."/>
            <person name="Harris H.M."/>
            <person name="McCann A."/>
            <person name="Guo C."/>
            <person name="Argimon S."/>
            <person name="Zhang W."/>
            <person name="Yang X."/>
            <person name="Jeffery I.B."/>
            <person name="Cooney J.C."/>
            <person name="Kagawa T.F."/>
            <person name="Liu W."/>
            <person name="Song Y."/>
            <person name="Salvetti E."/>
            <person name="Wrobel A."/>
            <person name="Rasinkangas P."/>
            <person name="Parkhill J."/>
            <person name="Rea M.C."/>
            <person name="O'Sullivan O."/>
            <person name="Ritari J."/>
            <person name="Douillard F.P."/>
            <person name="Paul Ross R."/>
            <person name="Yang R."/>
            <person name="Briner A.E."/>
            <person name="Felis G.E."/>
            <person name="de Vos W.M."/>
            <person name="Barrangou R."/>
            <person name="Klaenhammer T.R."/>
            <person name="Caufield P.W."/>
            <person name="Cui Y."/>
            <person name="Zhang H."/>
            <person name="O'Toole P.W."/>
        </authorList>
    </citation>
    <scope>NUCLEOTIDE SEQUENCE [LARGE SCALE GENOMIC DNA]</scope>
    <source>
        <strain evidence="9 10">DSM 20515</strain>
    </source>
</reference>
<evidence type="ECO:0000256" key="6">
    <source>
        <dbReference type="ARBA" id="ARBA00023136"/>
    </source>
</evidence>
<dbReference type="PATRIC" id="fig|1423733.4.peg.1608"/>
<feature type="transmembrane region" description="Helical" evidence="7">
    <location>
        <begin position="294"/>
        <end position="315"/>
    </location>
</feature>
<keyword evidence="4 7" id="KW-0812">Transmembrane</keyword>
<gene>
    <name evidence="9" type="ORF">FC82_GL001532</name>
</gene>
<keyword evidence="6 7" id="KW-0472">Membrane</keyword>
<organism evidence="9 10">
    <name type="scientific">Secundilactobacillus collinoides DSM 20515 = JCM 1123</name>
    <dbReference type="NCBI Taxonomy" id="1423733"/>
    <lineage>
        <taxon>Bacteria</taxon>
        <taxon>Bacillati</taxon>
        <taxon>Bacillota</taxon>
        <taxon>Bacilli</taxon>
        <taxon>Lactobacillales</taxon>
        <taxon>Lactobacillaceae</taxon>
        <taxon>Secundilactobacillus</taxon>
    </lineage>
</organism>
<dbReference type="InterPro" id="IPR020846">
    <property type="entry name" value="MFS_dom"/>
</dbReference>
<comment type="similarity">
    <text evidence="2">Belongs to the major facilitator superfamily.</text>
</comment>
<feature type="transmembrane region" description="Helical" evidence="7">
    <location>
        <begin position="127"/>
        <end position="146"/>
    </location>
</feature>
<evidence type="ECO:0000313" key="10">
    <source>
        <dbReference type="Proteomes" id="UP000051845"/>
    </source>
</evidence>
<feature type="transmembrane region" description="Helical" evidence="7">
    <location>
        <begin position="30"/>
        <end position="55"/>
    </location>
</feature>
<dbReference type="Gene3D" id="1.20.1250.20">
    <property type="entry name" value="MFS general substrate transporter like domains"/>
    <property type="match status" value="1"/>
</dbReference>
<dbReference type="PANTHER" id="PTHR23514:SF3">
    <property type="entry name" value="BYPASS OF STOP CODON PROTEIN 6"/>
    <property type="match status" value="1"/>
</dbReference>
<feature type="transmembrane region" description="Helical" evidence="7">
    <location>
        <begin position="269"/>
        <end position="288"/>
    </location>
</feature>
<dbReference type="Pfam" id="PF07690">
    <property type="entry name" value="MFS_1"/>
    <property type="match status" value="1"/>
</dbReference>
<protein>
    <submittedName>
        <fullName evidence="9">Transporter, major facilitator family protein</fullName>
    </submittedName>
</protein>
<evidence type="ECO:0000256" key="4">
    <source>
        <dbReference type="ARBA" id="ARBA00022692"/>
    </source>
</evidence>
<feature type="transmembrane region" description="Helical" evidence="7">
    <location>
        <begin position="67"/>
        <end position="89"/>
    </location>
</feature>
<evidence type="ECO:0000256" key="7">
    <source>
        <dbReference type="SAM" id="Phobius"/>
    </source>
</evidence>
<dbReference type="SUPFAM" id="SSF103473">
    <property type="entry name" value="MFS general substrate transporter"/>
    <property type="match status" value="1"/>
</dbReference>
<evidence type="ECO:0000256" key="1">
    <source>
        <dbReference type="ARBA" id="ARBA00004651"/>
    </source>
</evidence>
<evidence type="ECO:0000256" key="3">
    <source>
        <dbReference type="ARBA" id="ARBA00022448"/>
    </source>
</evidence>
<dbReference type="PROSITE" id="PS50850">
    <property type="entry name" value="MFS"/>
    <property type="match status" value="1"/>
</dbReference>
<dbReference type="Proteomes" id="UP000051845">
    <property type="component" value="Unassembled WGS sequence"/>
</dbReference>
<evidence type="ECO:0000259" key="8">
    <source>
        <dbReference type="PROSITE" id="PS50850"/>
    </source>
</evidence>
<dbReference type="AlphaFoldDB" id="A0A0R2BA73"/>
<comment type="caution">
    <text evidence="9">The sequence shown here is derived from an EMBL/GenBank/DDBJ whole genome shotgun (WGS) entry which is preliminary data.</text>
</comment>
<comment type="subcellular location">
    <subcellularLocation>
        <location evidence="1">Cell membrane</location>
        <topology evidence="1">Multi-pass membrane protein</topology>
    </subcellularLocation>
</comment>
<dbReference type="RefSeq" id="WP_056997514.1">
    <property type="nucleotide sequence ID" value="NZ_AYYR01000129.1"/>
</dbReference>
<feature type="transmembrane region" description="Helical" evidence="7">
    <location>
        <begin position="238"/>
        <end position="257"/>
    </location>
</feature>
<feature type="transmembrane region" description="Helical" evidence="7">
    <location>
        <begin position="327"/>
        <end position="349"/>
    </location>
</feature>
<feature type="transmembrane region" description="Helical" evidence="7">
    <location>
        <begin position="355"/>
        <end position="372"/>
    </location>
</feature>
<dbReference type="PANTHER" id="PTHR23514">
    <property type="entry name" value="BYPASS OF STOP CODON PROTEIN 6"/>
    <property type="match status" value="1"/>
</dbReference>
<evidence type="ECO:0000256" key="5">
    <source>
        <dbReference type="ARBA" id="ARBA00022989"/>
    </source>
</evidence>
<evidence type="ECO:0000313" key="9">
    <source>
        <dbReference type="EMBL" id="KRM73337.1"/>
    </source>
</evidence>
<dbReference type="InterPro" id="IPR036259">
    <property type="entry name" value="MFS_trans_sf"/>
</dbReference>